<sequence length="323" mass="33932">MTVDPALADMMASVFSDHDPASPTRPLWDTLESLGLTRLTTPAERGGSGAGWPEAAALLRAAASHGVSLPLAENDLLANWLLTKAGLPSDGSLRTACVLDGDGIARAVPWARDADRIAVLWDAGGGWRAADVPASSVRVDQATNLAGEARDDVHVSLEDRPGVPVGGHLAEEFTLRGALARSLQMTGAMDGVLRLTIEHATTRTQFGRPLARFQAVQHLIADMAAETSLARAATDAAVHGGPAPFTIAVATSCARHAAATVVRNAHQVHGAIGTTIEHPLHAYTLRALAWRSEFGSVHDWDERVAAAALTTDKDLWDLVSSPS</sequence>
<dbReference type="InterPro" id="IPR009075">
    <property type="entry name" value="AcylCo_DH/oxidase_C"/>
</dbReference>
<dbReference type="SUPFAM" id="SSF47203">
    <property type="entry name" value="Acyl-CoA dehydrogenase C-terminal domain-like"/>
    <property type="match status" value="1"/>
</dbReference>
<reference evidence="8" key="1">
    <citation type="journal article" date="2019" name="Int. J. Syst. Evol. Microbiol.">
        <title>The Global Catalogue of Microorganisms (GCM) 10K type strain sequencing project: providing services to taxonomists for standard genome sequencing and annotation.</title>
        <authorList>
            <consortium name="The Broad Institute Genomics Platform"/>
            <consortium name="The Broad Institute Genome Sequencing Center for Infectious Disease"/>
            <person name="Wu L."/>
            <person name="Ma J."/>
        </authorList>
    </citation>
    <scope>NUCLEOTIDE SEQUENCE [LARGE SCALE GENOMIC DNA]</scope>
    <source>
        <strain evidence="8">KCTC 42087</strain>
    </source>
</reference>
<evidence type="ECO:0000256" key="5">
    <source>
        <dbReference type="ARBA" id="ARBA00023002"/>
    </source>
</evidence>
<keyword evidence="3" id="KW-0285">Flavoprotein</keyword>
<dbReference type="InterPro" id="IPR036250">
    <property type="entry name" value="AcylCo_DH-like_C"/>
</dbReference>
<dbReference type="SUPFAM" id="SSF56645">
    <property type="entry name" value="Acyl-CoA dehydrogenase NM domain-like"/>
    <property type="match status" value="1"/>
</dbReference>
<dbReference type="Pfam" id="PF00441">
    <property type="entry name" value="Acyl-CoA_dh_1"/>
    <property type="match status" value="1"/>
</dbReference>
<dbReference type="PANTHER" id="PTHR43884:SF20">
    <property type="entry name" value="ACYL-COA DEHYDROGENASE FADE28"/>
    <property type="match status" value="1"/>
</dbReference>
<proteinExistence type="inferred from homology"/>
<evidence type="ECO:0000256" key="3">
    <source>
        <dbReference type="ARBA" id="ARBA00022630"/>
    </source>
</evidence>
<keyword evidence="8" id="KW-1185">Reference proteome</keyword>
<dbReference type="Proteomes" id="UP001596074">
    <property type="component" value="Unassembled WGS sequence"/>
</dbReference>
<comment type="caution">
    <text evidence="7">The sequence shown here is derived from an EMBL/GenBank/DDBJ whole genome shotgun (WGS) entry which is preliminary data.</text>
</comment>
<dbReference type="Gene3D" id="1.20.140.10">
    <property type="entry name" value="Butyryl-CoA Dehydrogenase, subunit A, domain 3"/>
    <property type="match status" value="1"/>
</dbReference>
<comment type="cofactor">
    <cofactor evidence="1">
        <name>FAD</name>
        <dbReference type="ChEBI" id="CHEBI:57692"/>
    </cofactor>
</comment>
<keyword evidence="4" id="KW-0274">FAD</keyword>
<dbReference type="Gene3D" id="1.10.540.10">
    <property type="entry name" value="Acyl-CoA dehydrogenase/oxidase, N-terminal domain"/>
    <property type="match status" value="1"/>
</dbReference>
<dbReference type="InterPro" id="IPR009100">
    <property type="entry name" value="AcylCoA_DH/oxidase_NM_dom_sf"/>
</dbReference>
<evidence type="ECO:0000256" key="2">
    <source>
        <dbReference type="ARBA" id="ARBA00009347"/>
    </source>
</evidence>
<dbReference type="InterPro" id="IPR037069">
    <property type="entry name" value="AcylCoA_DH/ox_N_sf"/>
</dbReference>
<name>A0ABW0ZPP3_9ACTN</name>
<evidence type="ECO:0000256" key="4">
    <source>
        <dbReference type="ARBA" id="ARBA00022827"/>
    </source>
</evidence>
<dbReference type="RefSeq" id="WP_378279479.1">
    <property type="nucleotide sequence ID" value="NZ_JBHSON010000002.1"/>
</dbReference>
<dbReference type="EMBL" id="JBHSON010000002">
    <property type="protein sequence ID" value="MFC5744373.1"/>
    <property type="molecule type" value="Genomic_DNA"/>
</dbReference>
<dbReference type="PANTHER" id="PTHR43884">
    <property type="entry name" value="ACYL-COA DEHYDROGENASE"/>
    <property type="match status" value="1"/>
</dbReference>
<organism evidence="7 8">
    <name type="scientific">Actinomadura rugatobispora</name>
    <dbReference type="NCBI Taxonomy" id="1994"/>
    <lineage>
        <taxon>Bacteria</taxon>
        <taxon>Bacillati</taxon>
        <taxon>Actinomycetota</taxon>
        <taxon>Actinomycetes</taxon>
        <taxon>Streptosporangiales</taxon>
        <taxon>Thermomonosporaceae</taxon>
        <taxon>Actinomadura</taxon>
    </lineage>
</organism>
<protein>
    <submittedName>
        <fullName evidence="7">Acyl-CoA dehydrogenase family protein</fullName>
    </submittedName>
</protein>
<feature type="domain" description="Acyl-CoA dehydrogenase/oxidase C-terminal" evidence="6">
    <location>
        <begin position="169"/>
        <end position="291"/>
    </location>
</feature>
<comment type="similarity">
    <text evidence="2">Belongs to the acyl-CoA dehydrogenase family.</text>
</comment>
<evidence type="ECO:0000256" key="1">
    <source>
        <dbReference type="ARBA" id="ARBA00001974"/>
    </source>
</evidence>
<accession>A0ABW0ZPP3</accession>
<gene>
    <name evidence="7" type="ORF">ACFPZN_01965</name>
</gene>
<evidence type="ECO:0000259" key="6">
    <source>
        <dbReference type="Pfam" id="PF00441"/>
    </source>
</evidence>
<keyword evidence="5" id="KW-0560">Oxidoreductase</keyword>
<evidence type="ECO:0000313" key="7">
    <source>
        <dbReference type="EMBL" id="MFC5744373.1"/>
    </source>
</evidence>
<evidence type="ECO:0000313" key="8">
    <source>
        <dbReference type="Proteomes" id="UP001596074"/>
    </source>
</evidence>